<proteinExistence type="predicted"/>
<reference evidence="1" key="1">
    <citation type="submission" date="2020-04" db="EMBL/GenBank/DDBJ databases">
        <authorList>
            <person name="Chiriac C."/>
            <person name="Salcher M."/>
            <person name="Ghai R."/>
            <person name="Kavagutti S V."/>
        </authorList>
    </citation>
    <scope>NUCLEOTIDE SEQUENCE</scope>
</reference>
<sequence>MTTPTTTPTIVQFEVPKQKTDQSFSDWMLTPEWIADSTFHNENHRSTIVKTARCHTLDMSKAHVALTPPHITDRVRVYANDSDVEVRTYTIKSMWAVFAPRERDGVLFVASGMNSMAQHGYGTFFETEAEATKHVKKLAKVAANYHKKEAQRAHYAQRASEVCQFDPSTVATASEINPNDAIGEIVRIHQMNKYRVGVIVDQTPTKYVVVYTTPSNPKHVRTSRIIKTAEK</sequence>
<gene>
    <name evidence="1" type="ORF">UFOVP526_3</name>
</gene>
<dbReference type="EMBL" id="LR796498">
    <property type="protein sequence ID" value="CAB4148436.1"/>
    <property type="molecule type" value="Genomic_DNA"/>
</dbReference>
<evidence type="ECO:0000313" key="1">
    <source>
        <dbReference type="EMBL" id="CAB4148436.1"/>
    </source>
</evidence>
<accession>A0A6J5MTS2</accession>
<protein>
    <submittedName>
        <fullName evidence="1">Uncharacterized protein</fullName>
    </submittedName>
</protein>
<organism evidence="1">
    <name type="scientific">uncultured Caudovirales phage</name>
    <dbReference type="NCBI Taxonomy" id="2100421"/>
    <lineage>
        <taxon>Viruses</taxon>
        <taxon>Duplodnaviria</taxon>
        <taxon>Heunggongvirae</taxon>
        <taxon>Uroviricota</taxon>
        <taxon>Caudoviricetes</taxon>
        <taxon>Peduoviridae</taxon>
        <taxon>Maltschvirus</taxon>
        <taxon>Maltschvirus maltsch</taxon>
    </lineage>
</organism>
<name>A0A6J5MTS2_9CAUD</name>